<dbReference type="Proteomes" id="UP000887569">
    <property type="component" value="Unplaced"/>
</dbReference>
<evidence type="ECO:0000313" key="1">
    <source>
        <dbReference type="Proteomes" id="UP000887569"/>
    </source>
</evidence>
<organism evidence="1 3">
    <name type="scientific">Parascaris univalens</name>
    <name type="common">Nematode worm</name>
    <dbReference type="NCBI Taxonomy" id="6257"/>
    <lineage>
        <taxon>Eukaryota</taxon>
        <taxon>Metazoa</taxon>
        <taxon>Ecdysozoa</taxon>
        <taxon>Nematoda</taxon>
        <taxon>Chromadorea</taxon>
        <taxon>Rhabditida</taxon>
        <taxon>Spirurina</taxon>
        <taxon>Ascaridomorpha</taxon>
        <taxon>Ascaridoidea</taxon>
        <taxon>Ascarididae</taxon>
        <taxon>Parascaris</taxon>
    </lineage>
</organism>
<evidence type="ECO:0000313" key="3">
    <source>
        <dbReference type="WBParaSite" id="PgR123_g008_t03"/>
    </source>
</evidence>
<proteinExistence type="predicted"/>
<dbReference type="AlphaFoldDB" id="A0A915CDQ5"/>
<protein>
    <submittedName>
        <fullName evidence="2 3">Uncharacterized protein</fullName>
    </submittedName>
</protein>
<accession>A0A915CDQ5</accession>
<evidence type="ECO:0000313" key="2">
    <source>
        <dbReference type="WBParaSite" id="PgR123_g008_t02"/>
    </source>
</evidence>
<sequence>MVCEALAPLILRCLQDDVPASHENPVKRMDVFVPNQESGLESGKSFQRKCRMKFHQEISNSRNCSSIVTEINATKEYFIDGFCTIRTRPFMHSNSIASHLLTALIRHLKVLKDFILYAFLMKTDDEFNYFI</sequence>
<keyword evidence="1" id="KW-1185">Reference proteome</keyword>
<name>A0A915CDQ5_PARUN</name>
<reference evidence="2 3" key="1">
    <citation type="submission" date="2022-11" db="UniProtKB">
        <authorList>
            <consortium name="WormBaseParasite"/>
        </authorList>
    </citation>
    <scope>IDENTIFICATION</scope>
</reference>
<dbReference type="WBParaSite" id="PgR123_g008_t02">
    <property type="protein sequence ID" value="PgR123_g008_t02"/>
    <property type="gene ID" value="PgR123_g008"/>
</dbReference>
<dbReference type="WBParaSite" id="PgR123_g008_t03">
    <property type="protein sequence ID" value="PgR123_g008_t03"/>
    <property type="gene ID" value="PgR123_g008"/>
</dbReference>